<dbReference type="EC" id="3.6.1.1" evidence="7"/>
<dbReference type="PROSITE" id="PS00387">
    <property type="entry name" value="PPASE"/>
    <property type="match status" value="1"/>
</dbReference>
<name>A0A451D1S3_9GAMM</name>
<evidence type="ECO:0000256" key="6">
    <source>
        <dbReference type="ARBA" id="ARBA00047820"/>
    </source>
</evidence>
<dbReference type="NCBIfam" id="NF002317">
    <property type="entry name" value="PRK01250.1"/>
    <property type="match status" value="1"/>
</dbReference>
<feature type="binding site" evidence="7">
    <location>
        <position position="44"/>
    </location>
    <ligand>
        <name>substrate</name>
    </ligand>
</feature>
<comment type="cofactor">
    <cofactor evidence="1 7">
        <name>Mg(2+)</name>
        <dbReference type="ChEBI" id="CHEBI:18420"/>
    </cofactor>
</comment>
<keyword evidence="5 7" id="KW-0460">Magnesium</keyword>
<dbReference type="InterPro" id="IPR036649">
    <property type="entry name" value="Pyrophosphatase_sf"/>
</dbReference>
<dbReference type="Gene3D" id="3.90.80.10">
    <property type="entry name" value="Inorganic pyrophosphatase"/>
    <property type="match status" value="1"/>
</dbReference>
<dbReference type="Pfam" id="PF00719">
    <property type="entry name" value="Pyrophosphatase"/>
    <property type="match status" value="1"/>
</dbReference>
<comment type="function">
    <text evidence="7">Catalyzes the hydrolysis of inorganic pyrophosphate (PPi) forming two phosphate ions.</text>
</comment>
<evidence type="ECO:0000256" key="2">
    <source>
        <dbReference type="ARBA" id="ARBA00022490"/>
    </source>
</evidence>
<comment type="subunit">
    <text evidence="7">Homohexamer.</text>
</comment>
<keyword evidence="2 7" id="KW-0963">Cytoplasm</keyword>
<feature type="binding site" evidence="7">
    <location>
        <position position="71"/>
    </location>
    <ligand>
        <name>Mg(2+)</name>
        <dbReference type="ChEBI" id="CHEBI:18420"/>
        <label>2</label>
    </ligand>
</feature>
<keyword evidence="4 7" id="KW-0378">Hydrolase</keyword>
<reference evidence="8 9" key="1">
    <citation type="submission" date="2019-02" db="EMBL/GenBank/DDBJ databases">
        <authorList>
            <person name="Manzano-Marin A."/>
            <person name="Manzano-Marin A."/>
        </authorList>
    </citation>
    <scope>NUCLEOTIDE SEQUENCE [LARGE SCALE GENOMIC DNA]</scope>
    <source>
        <strain evidence="8 9">ErCicuneomaculata</strain>
    </source>
</reference>
<feature type="binding site" evidence="7">
    <location>
        <position position="66"/>
    </location>
    <ligand>
        <name>Mg(2+)</name>
        <dbReference type="ChEBI" id="CHEBI:18420"/>
        <label>1</label>
    </ligand>
</feature>
<feature type="binding site" evidence="7">
    <location>
        <position position="56"/>
    </location>
    <ligand>
        <name>substrate</name>
    </ligand>
</feature>
<dbReference type="EMBL" id="LR217703">
    <property type="protein sequence ID" value="VFP79560.1"/>
    <property type="molecule type" value="Genomic_DNA"/>
</dbReference>
<dbReference type="GO" id="GO:0000287">
    <property type="term" value="F:magnesium ion binding"/>
    <property type="evidence" value="ECO:0007669"/>
    <property type="project" value="UniProtKB-UniRule"/>
</dbReference>
<keyword evidence="3 7" id="KW-0479">Metal-binding</keyword>
<dbReference type="FunFam" id="3.90.80.10:FF:000003">
    <property type="entry name" value="Inorganic pyrophosphatase"/>
    <property type="match status" value="1"/>
</dbReference>
<dbReference type="OrthoDB" id="5187599at2"/>
<organism evidence="8 9">
    <name type="scientific">Candidatus Erwinia haradaeae</name>
    <dbReference type="NCBI Taxonomy" id="1922217"/>
    <lineage>
        <taxon>Bacteria</taxon>
        <taxon>Pseudomonadati</taxon>
        <taxon>Pseudomonadota</taxon>
        <taxon>Gammaproteobacteria</taxon>
        <taxon>Enterobacterales</taxon>
        <taxon>Erwiniaceae</taxon>
        <taxon>Erwinia</taxon>
    </lineage>
</organism>
<comment type="subcellular location">
    <subcellularLocation>
        <location evidence="7">Cytoplasm</location>
    </subcellularLocation>
</comment>
<dbReference type="InterPro" id="IPR008162">
    <property type="entry name" value="Pyrophosphatase"/>
</dbReference>
<evidence type="ECO:0000256" key="3">
    <source>
        <dbReference type="ARBA" id="ARBA00022723"/>
    </source>
</evidence>
<dbReference type="GO" id="GO:0006796">
    <property type="term" value="P:phosphate-containing compound metabolic process"/>
    <property type="evidence" value="ECO:0007669"/>
    <property type="project" value="InterPro"/>
</dbReference>
<dbReference type="PANTHER" id="PTHR10286">
    <property type="entry name" value="INORGANIC PYROPHOSPHATASE"/>
    <property type="match status" value="1"/>
</dbReference>
<dbReference type="RefSeq" id="WP_157993357.1">
    <property type="nucleotide sequence ID" value="NZ_LR217703.1"/>
</dbReference>
<comment type="similarity">
    <text evidence="7">Belongs to the PPase family.</text>
</comment>
<dbReference type="GO" id="GO:0004427">
    <property type="term" value="F:inorganic diphosphate phosphatase activity"/>
    <property type="evidence" value="ECO:0007669"/>
    <property type="project" value="UniProtKB-UniRule"/>
</dbReference>
<dbReference type="CDD" id="cd00412">
    <property type="entry name" value="pyrophosphatase"/>
    <property type="match status" value="1"/>
</dbReference>
<dbReference type="AlphaFoldDB" id="A0A451D1S3"/>
<evidence type="ECO:0000256" key="1">
    <source>
        <dbReference type="ARBA" id="ARBA00001946"/>
    </source>
</evidence>
<gene>
    <name evidence="7 8" type="primary">ppa</name>
    <name evidence="8" type="ORF">ERCICUMA2628_111</name>
</gene>
<dbReference type="SUPFAM" id="SSF50324">
    <property type="entry name" value="Inorganic pyrophosphatase"/>
    <property type="match status" value="1"/>
</dbReference>
<evidence type="ECO:0000256" key="4">
    <source>
        <dbReference type="ARBA" id="ARBA00022801"/>
    </source>
</evidence>
<dbReference type="GO" id="GO:0005737">
    <property type="term" value="C:cytoplasm"/>
    <property type="evidence" value="ECO:0007669"/>
    <property type="project" value="UniProtKB-SubCell"/>
</dbReference>
<sequence>MSLKYVPAGNNAPDEINIIIEIPAYSNPIKYEVDKETGVLFVDRFIATTMFYPCNYGYMNYTLSEDGDPLDVLVQAPYPLQPGVVICCRPIGILKMIDESGPDSKIIAVPLKRVTQYYEEIQDIEDLSILLRNQMQHFFEQYKALETGKWVEVRRWEGVVSAKEEIISCIRRFKENKID</sequence>
<feature type="binding site" evidence="7">
    <location>
        <position position="71"/>
    </location>
    <ligand>
        <name>Mg(2+)</name>
        <dbReference type="ChEBI" id="CHEBI:18420"/>
        <label>1</label>
    </ligand>
</feature>
<feature type="binding site" evidence="7">
    <location>
        <position position="142"/>
    </location>
    <ligand>
        <name>substrate</name>
    </ligand>
</feature>
<accession>A0A451D1S3</accession>
<proteinExistence type="inferred from homology"/>
<feature type="binding site" evidence="7">
    <location>
        <position position="30"/>
    </location>
    <ligand>
        <name>substrate</name>
    </ligand>
</feature>
<dbReference type="HAMAP" id="MF_00209">
    <property type="entry name" value="Inorganic_PPase"/>
    <property type="match status" value="1"/>
</dbReference>
<comment type="catalytic activity">
    <reaction evidence="6 7">
        <text>diphosphate + H2O = 2 phosphate + H(+)</text>
        <dbReference type="Rhea" id="RHEA:24576"/>
        <dbReference type="ChEBI" id="CHEBI:15377"/>
        <dbReference type="ChEBI" id="CHEBI:15378"/>
        <dbReference type="ChEBI" id="CHEBI:33019"/>
        <dbReference type="ChEBI" id="CHEBI:43474"/>
        <dbReference type="EC" id="3.6.1.1"/>
    </reaction>
</comment>
<dbReference type="Proteomes" id="UP000294412">
    <property type="component" value="Chromosome"/>
</dbReference>
<evidence type="ECO:0000313" key="9">
    <source>
        <dbReference type="Proteomes" id="UP000294412"/>
    </source>
</evidence>
<evidence type="ECO:0000256" key="5">
    <source>
        <dbReference type="ARBA" id="ARBA00022842"/>
    </source>
</evidence>
<evidence type="ECO:0000313" key="8">
    <source>
        <dbReference type="EMBL" id="VFP79560.1"/>
    </source>
</evidence>
<protein>
    <recommendedName>
        <fullName evidence="7">Inorganic pyrophosphatase</fullName>
        <ecNumber evidence="7">3.6.1.1</ecNumber>
    </recommendedName>
    <alternativeName>
        <fullName evidence="7">Pyrophosphate phospho-hydrolase</fullName>
        <shortName evidence="7">PPase</shortName>
    </alternativeName>
</protein>
<evidence type="ECO:0000256" key="7">
    <source>
        <dbReference type="HAMAP-Rule" id="MF_00209"/>
    </source>
</evidence>
<feature type="binding site" evidence="7">
    <location>
        <position position="103"/>
    </location>
    <ligand>
        <name>Mg(2+)</name>
        <dbReference type="ChEBI" id="CHEBI:18420"/>
        <label>1</label>
    </ligand>
</feature>